<dbReference type="AlphaFoldDB" id="A0A1W2TUL7"/>
<evidence type="ECO:0000313" key="1">
    <source>
        <dbReference type="EMBL" id="GAP92319.1"/>
    </source>
</evidence>
<keyword evidence="2" id="KW-1185">Reference proteome</keyword>
<dbReference type="OMA" id="KGKWHEK"/>
<dbReference type="STRING" id="77044.A0A1W2TUL7"/>
<dbReference type="Proteomes" id="UP000054516">
    <property type="component" value="Unassembled WGS sequence"/>
</dbReference>
<reference evidence="1" key="1">
    <citation type="submission" date="2016-03" db="EMBL/GenBank/DDBJ databases">
        <title>Draft genome sequence of Rosellinia necatrix.</title>
        <authorList>
            <person name="Kanematsu S."/>
        </authorList>
    </citation>
    <scope>NUCLEOTIDE SEQUENCE [LARGE SCALE GENOMIC DNA]</scope>
    <source>
        <strain evidence="1">W97</strain>
    </source>
</reference>
<name>A0A1W2TUL7_ROSNE</name>
<proteinExistence type="predicted"/>
<sequence>MSSQNDSGIPLFHAPDGIGYRLMELPPDLLEALESENPSELRLEASATSAVLKYGSQSWGLRQKNTSNALIILKPGDMTTPSSQISRASLNVVSTIHDTIELVPEPTGKPAAVTKGKWHEKFARGR</sequence>
<dbReference type="EMBL" id="DF977523">
    <property type="protein sequence ID" value="GAP92319.1"/>
    <property type="molecule type" value="Genomic_DNA"/>
</dbReference>
<dbReference type="GO" id="GO:0031390">
    <property type="term" value="C:Ctf18 RFC-like complex"/>
    <property type="evidence" value="ECO:0007669"/>
    <property type="project" value="InterPro"/>
</dbReference>
<dbReference type="Pfam" id="PF09724">
    <property type="entry name" value="Dcc1"/>
    <property type="match status" value="1"/>
</dbReference>
<protein>
    <submittedName>
        <fullName evidence="1">Putative sister chromatid cohesion protein</fullName>
    </submittedName>
</protein>
<dbReference type="GO" id="GO:0007064">
    <property type="term" value="P:mitotic sister chromatid cohesion"/>
    <property type="evidence" value="ECO:0007669"/>
    <property type="project" value="InterPro"/>
</dbReference>
<evidence type="ECO:0000313" key="2">
    <source>
        <dbReference type="Proteomes" id="UP000054516"/>
    </source>
</evidence>
<accession>A0A1W2TUL7</accession>
<organism evidence="1">
    <name type="scientific">Rosellinia necatrix</name>
    <name type="common">White root-rot fungus</name>
    <dbReference type="NCBI Taxonomy" id="77044"/>
    <lineage>
        <taxon>Eukaryota</taxon>
        <taxon>Fungi</taxon>
        <taxon>Dikarya</taxon>
        <taxon>Ascomycota</taxon>
        <taxon>Pezizomycotina</taxon>
        <taxon>Sordariomycetes</taxon>
        <taxon>Xylariomycetidae</taxon>
        <taxon>Xylariales</taxon>
        <taxon>Xylariaceae</taxon>
        <taxon>Rosellinia</taxon>
    </lineage>
</organism>
<dbReference type="OrthoDB" id="5199543at2759"/>
<dbReference type="InterPro" id="IPR019128">
    <property type="entry name" value="Dcc1"/>
</dbReference>
<gene>
    <name evidence="1" type="ORF">SAMD00023353_7800370</name>
</gene>